<dbReference type="Pfam" id="PF22599">
    <property type="entry name" value="SecDF_P1_head"/>
    <property type="match status" value="1"/>
</dbReference>
<organism evidence="3 4">
    <name type="scientific">Sphaerisporangium album</name>
    <dbReference type="NCBI Taxonomy" id="509200"/>
    <lineage>
        <taxon>Bacteria</taxon>
        <taxon>Bacillati</taxon>
        <taxon>Actinomycetota</taxon>
        <taxon>Actinomycetes</taxon>
        <taxon>Streptosporangiales</taxon>
        <taxon>Streptosporangiaceae</taxon>
        <taxon>Sphaerisporangium</taxon>
    </lineage>
</organism>
<protein>
    <recommendedName>
        <fullName evidence="2">Excalibur calcium-binding domain-containing protein</fullName>
    </recommendedName>
</protein>
<dbReference type="OrthoDB" id="5241375at2"/>
<feature type="compositionally biased region" description="Pro residues" evidence="1">
    <location>
        <begin position="145"/>
        <end position="155"/>
    </location>
</feature>
<dbReference type="SMART" id="SM00894">
    <property type="entry name" value="Excalibur"/>
    <property type="match status" value="1"/>
</dbReference>
<dbReference type="Gene3D" id="3.30.1360.200">
    <property type="match status" value="1"/>
</dbReference>
<feature type="compositionally biased region" description="Low complexity" evidence="1">
    <location>
        <begin position="228"/>
        <end position="269"/>
    </location>
</feature>
<feature type="region of interest" description="Disordered" evidence="1">
    <location>
        <begin position="141"/>
        <end position="332"/>
    </location>
</feature>
<keyword evidence="4" id="KW-1185">Reference proteome</keyword>
<feature type="compositionally biased region" description="Low complexity" evidence="1">
    <location>
        <begin position="197"/>
        <end position="220"/>
    </location>
</feature>
<sequence>MTRTPDRPLGAPPPRRLATTIHFAPVTGTRPAPCPGAEAVLDDAGTTCYQVAPGVTVTSVVKVEAVADVDGSYSVRIVPAPESRSRLSSLTEDSLNQLLAVVVGDRVVTAPRVAQALTADSFSISGLTKEAADAMVTRLLGAPAPATPSGPPSTCPPGGTGTDQQGTLTPNGTTGQTPPPGGTGQQGTPPPGGTGQQGTPLLGDTGTPSGSTATPGGAATCDPAAGRPTGLPDTGTPNTGLPGTGLPTGTSTGPSTGPSAPSTGAATPPVSDNGPGPLVPPAAQGGPSAQGTPSSSAGSTPAPRETGVSAHRTPDPRFPDCKKANAAGYGPYTKGVHVEYDWYVDGDHDGYACERGDIT</sequence>
<evidence type="ECO:0000313" key="3">
    <source>
        <dbReference type="EMBL" id="RCG28196.1"/>
    </source>
</evidence>
<dbReference type="AlphaFoldDB" id="A0A367FCU7"/>
<dbReference type="InterPro" id="IPR008613">
    <property type="entry name" value="Excalibur_Ca-bd_domain"/>
</dbReference>
<name>A0A367FCU7_9ACTN</name>
<dbReference type="EMBL" id="QOIL01000014">
    <property type="protein sequence ID" value="RCG28196.1"/>
    <property type="molecule type" value="Genomic_DNA"/>
</dbReference>
<accession>A0A367FCU7</accession>
<dbReference type="Pfam" id="PF05901">
    <property type="entry name" value="Excalibur"/>
    <property type="match status" value="1"/>
</dbReference>
<comment type="caution">
    <text evidence="3">The sequence shown here is derived from an EMBL/GenBank/DDBJ whole genome shotgun (WGS) entry which is preliminary data.</text>
</comment>
<reference evidence="3 4" key="1">
    <citation type="submission" date="2018-06" db="EMBL/GenBank/DDBJ databases">
        <title>Sphaerisporangium craniellae sp. nov., isolated from a marine sponge in the South China Sea.</title>
        <authorList>
            <person name="Li L."/>
        </authorList>
    </citation>
    <scope>NUCLEOTIDE SEQUENCE [LARGE SCALE GENOMIC DNA]</scope>
    <source>
        <strain evidence="3 4">CCTCC AA 208026</strain>
    </source>
</reference>
<gene>
    <name evidence="3" type="ORF">DQ384_23910</name>
</gene>
<feature type="compositionally biased region" description="Low complexity" evidence="1">
    <location>
        <begin position="162"/>
        <end position="176"/>
    </location>
</feature>
<feature type="compositionally biased region" description="Low complexity" evidence="1">
    <location>
        <begin position="284"/>
        <end position="303"/>
    </location>
</feature>
<feature type="domain" description="Excalibur calcium-binding" evidence="2">
    <location>
        <begin position="317"/>
        <end position="354"/>
    </location>
</feature>
<proteinExistence type="predicted"/>
<evidence type="ECO:0000259" key="2">
    <source>
        <dbReference type="SMART" id="SM00894"/>
    </source>
</evidence>
<dbReference type="InterPro" id="IPR054384">
    <property type="entry name" value="SecDF_P1_head"/>
</dbReference>
<feature type="compositionally biased region" description="Basic and acidic residues" evidence="1">
    <location>
        <begin position="312"/>
        <end position="323"/>
    </location>
</feature>
<dbReference type="Proteomes" id="UP000253094">
    <property type="component" value="Unassembled WGS sequence"/>
</dbReference>
<evidence type="ECO:0000313" key="4">
    <source>
        <dbReference type="Proteomes" id="UP000253094"/>
    </source>
</evidence>
<evidence type="ECO:0000256" key="1">
    <source>
        <dbReference type="SAM" id="MobiDB-lite"/>
    </source>
</evidence>